<dbReference type="AlphaFoldDB" id="A0A077ZU47"/>
<evidence type="ECO:0000259" key="5">
    <source>
        <dbReference type="PROSITE" id="PS50069"/>
    </source>
</evidence>
<dbReference type="Gene3D" id="1.10.10.10">
    <property type="entry name" value="Winged helix-like DNA-binding domain superfamily/Winged helix DNA-binding domain"/>
    <property type="match status" value="1"/>
</dbReference>
<dbReference type="InterPro" id="IPR036388">
    <property type="entry name" value="WH-like_DNA-bd_sf"/>
</dbReference>
<dbReference type="GO" id="GO:0031461">
    <property type="term" value="C:cullin-RING ubiquitin ligase complex"/>
    <property type="evidence" value="ECO:0007669"/>
    <property type="project" value="InterPro"/>
</dbReference>
<reference evidence="6 7" key="1">
    <citation type="submission" date="2014-06" db="EMBL/GenBank/DDBJ databases">
        <authorList>
            <person name="Swart Estienne"/>
        </authorList>
    </citation>
    <scope>NUCLEOTIDE SEQUENCE [LARGE SCALE GENOMIC DNA]</scope>
    <source>
        <strain evidence="6 7">130c</strain>
    </source>
</reference>
<dbReference type="Pfam" id="PF10557">
    <property type="entry name" value="Cullin_Nedd8"/>
    <property type="match status" value="1"/>
</dbReference>
<dbReference type="EMBL" id="CCKQ01001688">
    <property type="protein sequence ID" value="CDW72810.1"/>
    <property type="molecule type" value="Genomic_DNA"/>
</dbReference>
<evidence type="ECO:0000256" key="1">
    <source>
        <dbReference type="ARBA" id="ARBA00006019"/>
    </source>
</evidence>
<organism evidence="6 7">
    <name type="scientific">Stylonychia lemnae</name>
    <name type="common">Ciliate</name>
    <dbReference type="NCBI Taxonomy" id="5949"/>
    <lineage>
        <taxon>Eukaryota</taxon>
        <taxon>Sar</taxon>
        <taxon>Alveolata</taxon>
        <taxon>Ciliophora</taxon>
        <taxon>Intramacronucleata</taxon>
        <taxon>Spirotrichea</taxon>
        <taxon>Stichotrichia</taxon>
        <taxon>Sporadotrichida</taxon>
        <taxon>Oxytrichidae</taxon>
        <taxon>Stylonychinae</taxon>
        <taxon>Stylonychia</taxon>
    </lineage>
</organism>
<dbReference type="InterPro" id="IPR016159">
    <property type="entry name" value="Cullin_repeat-like_dom_sf"/>
</dbReference>
<evidence type="ECO:0000256" key="4">
    <source>
        <dbReference type="RuleBase" id="RU003829"/>
    </source>
</evidence>
<dbReference type="InterPro" id="IPR016157">
    <property type="entry name" value="Cullin_CS"/>
</dbReference>
<dbReference type="InParanoid" id="A0A077ZU47"/>
<dbReference type="SMART" id="SM00182">
    <property type="entry name" value="CULLIN"/>
    <property type="match status" value="1"/>
</dbReference>
<accession>A0A077ZU47</accession>
<dbReference type="InterPro" id="IPR019559">
    <property type="entry name" value="Cullin_neddylation_domain"/>
</dbReference>
<name>A0A077ZU47_STYLE</name>
<dbReference type="InterPro" id="IPR016158">
    <property type="entry name" value="Cullin_homology"/>
</dbReference>
<dbReference type="GO" id="GO:0006511">
    <property type="term" value="P:ubiquitin-dependent protein catabolic process"/>
    <property type="evidence" value="ECO:0007669"/>
    <property type="project" value="InterPro"/>
</dbReference>
<dbReference type="InterPro" id="IPR045093">
    <property type="entry name" value="Cullin"/>
</dbReference>
<dbReference type="GO" id="GO:0031625">
    <property type="term" value="F:ubiquitin protein ligase binding"/>
    <property type="evidence" value="ECO:0007669"/>
    <property type="project" value="InterPro"/>
</dbReference>
<protein>
    <submittedName>
        <fullName evidence="6">Cullin-4b isoform 2</fullName>
    </submittedName>
</protein>
<dbReference type="InterPro" id="IPR059120">
    <property type="entry name" value="Cullin-like_AB"/>
</dbReference>
<gene>
    <name evidence="6" type="primary">Contig5551.g5936</name>
    <name evidence="6" type="ORF">STYLEM_1775</name>
</gene>
<proteinExistence type="inferred from homology"/>
<dbReference type="Pfam" id="PF26557">
    <property type="entry name" value="Cullin_AB"/>
    <property type="match status" value="1"/>
</dbReference>
<dbReference type="Pfam" id="PF00888">
    <property type="entry name" value="Cullin"/>
    <property type="match status" value="1"/>
</dbReference>
<dbReference type="InterPro" id="IPR036317">
    <property type="entry name" value="Cullin_homology_sf"/>
</dbReference>
<evidence type="ECO:0000256" key="3">
    <source>
        <dbReference type="PROSITE-ProRule" id="PRU00330"/>
    </source>
</evidence>
<dbReference type="PROSITE" id="PS01256">
    <property type="entry name" value="CULLIN_1"/>
    <property type="match status" value="1"/>
</dbReference>
<dbReference type="Gene3D" id="1.20.1310.10">
    <property type="entry name" value="Cullin Repeats"/>
    <property type="match status" value="4"/>
</dbReference>
<dbReference type="Proteomes" id="UP000039865">
    <property type="component" value="Unassembled WGS sequence"/>
</dbReference>
<dbReference type="OrthoDB" id="27073at2759"/>
<dbReference type="SUPFAM" id="SSF75632">
    <property type="entry name" value="Cullin homology domain"/>
    <property type="match status" value="1"/>
</dbReference>
<sequence>MAQKESTKQTYSHLRIQEPEIRKKVKITLDLPLLSQIKNQLPDTRPLQQASFKRLQDALQMAGKMQYDLLIRNISTLHNDIRTLCQLGRSHELFDIVKIGITQIIDEGFAHLVNEQEKKQNKDLIKLVQSFWKQHCVRSLRLSEVFQYLENHMIIDFNRHQRLNNEYKMEIDQANSKLTEDSFKIWNIGLQAFSAHFSQSPRGQKIIGQLVDEMIFSLTQNRQMFLDKQTTERANFIPIMDIIKMLIQLDLYQQQFEVKYIEKTQHFFRLQSNQLINKLEIPIYLHKIYDIIENESLIVKLYLNERTLDLTLNTLEQVLIKDHIQQILEKGFAQLVHSSNFETLTLLYNFLLETKLLTNLKTQWVLFIRQEGQALLQSIKFDEKSSTIVAVKKIFELKELTDKILAECFQNKDDFRYAQREGFESFLNVDNSPEQSSNYLAIFIDKLMQKDNVSSKNKQLRRDIKRVKHETIINVFRYLHSKDTFEAFFTKYLSERLIKRKSESWDEEKEFISKLKNECGNLFTQRVEQMFVDIQNSGNLTKEFLDMKKNKDLPLGMEFFVLSSNSWPISKAQNSFILPKQISDITQNYLEYYKNLFKGRTLNWSIDYCSSLVKGNFENGKASYQFEASGVQSLILLAFNNQSKVTMNDIMKQTNIVEDYLKSGFQALASSEIKLLIKESGNPDSMIVGKDDIYALNEQFTSKLKRLNINKAIKSDKNIKEEQKETEDRVKEDRRFQVDAAATKIMKEFKQLPHNDLIKCLYERLNFPIDTAYIKTRIESLIDKDYLKRNVQDSSIYEYVA</sequence>
<dbReference type="SUPFAM" id="SSF46785">
    <property type="entry name" value="Winged helix' DNA-binding domain"/>
    <property type="match status" value="1"/>
</dbReference>
<keyword evidence="2" id="KW-0832">Ubl conjugation</keyword>
<evidence type="ECO:0000256" key="2">
    <source>
        <dbReference type="ARBA" id="ARBA00022843"/>
    </source>
</evidence>
<feature type="domain" description="Cullin family profile" evidence="5">
    <location>
        <begin position="435"/>
        <end position="669"/>
    </location>
</feature>
<dbReference type="SUPFAM" id="SSF74788">
    <property type="entry name" value="Cullin repeat-like"/>
    <property type="match status" value="1"/>
</dbReference>
<dbReference type="InterPro" id="IPR036390">
    <property type="entry name" value="WH_DNA-bd_sf"/>
</dbReference>
<dbReference type="OMA" id="FGMGEDM"/>
<comment type="similarity">
    <text evidence="1 3 4">Belongs to the cullin family.</text>
</comment>
<evidence type="ECO:0000313" key="6">
    <source>
        <dbReference type="EMBL" id="CDW72810.1"/>
    </source>
</evidence>
<keyword evidence="7" id="KW-1185">Reference proteome</keyword>
<evidence type="ECO:0000313" key="7">
    <source>
        <dbReference type="Proteomes" id="UP000039865"/>
    </source>
</evidence>
<dbReference type="PANTHER" id="PTHR11932">
    <property type="entry name" value="CULLIN"/>
    <property type="match status" value="1"/>
</dbReference>
<dbReference type="PROSITE" id="PS50069">
    <property type="entry name" value="CULLIN_2"/>
    <property type="match status" value="1"/>
</dbReference>
<dbReference type="SMART" id="SM00884">
    <property type="entry name" value="Cullin_Nedd8"/>
    <property type="match status" value="1"/>
</dbReference>
<dbReference type="Gene3D" id="3.30.230.130">
    <property type="entry name" value="Cullin, Chain C, Domain 2"/>
    <property type="match status" value="1"/>
</dbReference>
<dbReference type="InterPro" id="IPR001373">
    <property type="entry name" value="Cullin_N"/>
</dbReference>